<dbReference type="Pfam" id="PF07715">
    <property type="entry name" value="Plug"/>
    <property type="match status" value="1"/>
</dbReference>
<evidence type="ECO:0000259" key="14">
    <source>
        <dbReference type="Pfam" id="PF00593"/>
    </source>
</evidence>
<keyword evidence="3 11" id="KW-1134">Transmembrane beta strand</keyword>
<dbReference type="RefSeq" id="WP_194215415.1">
    <property type="nucleotide sequence ID" value="NZ_CP061205.1"/>
</dbReference>
<evidence type="ECO:0000256" key="10">
    <source>
        <dbReference type="ARBA" id="ARBA00023237"/>
    </source>
</evidence>
<evidence type="ECO:0000256" key="7">
    <source>
        <dbReference type="ARBA" id="ARBA00023065"/>
    </source>
</evidence>
<feature type="chain" id="PRO_5046084226" evidence="13">
    <location>
        <begin position="28"/>
        <end position="764"/>
    </location>
</feature>
<evidence type="ECO:0000256" key="1">
    <source>
        <dbReference type="ARBA" id="ARBA00004571"/>
    </source>
</evidence>
<evidence type="ECO:0000256" key="3">
    <source>
        <dbReference type="ARBA" id="ARBA00022452"/>
    </source>
</evidence>
<evidence type="ECO:0000313" key="16">
    <source>
        <dbReference type="EMBL" id="MFC3052001.1"/>
    </source>
</evidence>
<dbReference type="PANTHER" id="PTHR32552">
    <property type="entry name" value="FERRICHROME IRON RECEPTOR-RELATED"/>
    <property type="match status" value="1"/>
</dbReference>
<evidence type="ECO:0000256" key="5">
    <source>
        <dbReference type="ARBA" id="ARBA00022692"/>
    </source>
</evidence>
<feature type="domain" description="TonB-dependent receptor plug" evidence="15">
    <location>
        <begin position="50"/>
        <end position="162"/>
    </location>
</feature>
<keyword evidence="16" id="KW-0675">Receptor</keyword>
<sequence>MAINRSYFLSSMSIVLGSMIYVAPASAQEEQSEFKLEEIIVTARRRSENIQDTPVAITAFSGTGLKDRQINSIDGIADFTPGLTINSSSAFSGSSQSVSVFMRGIGQTDFTLNTDPGVGIYVDGVYISRSVGALLDLVDIDRLEVLHGPQGTLFGRNSVGGAISITTSRPADEAGGKVFATVGSDNWYIVGGTVDLPVSDTFKTKFTVQTHQRDGYVIRASDDLDLGDKDNLSARASAVWNPTEKFELFFTADYTRSRENGVPLVLDGVDPGAAFPAAHNLMVAPQLNPALQAFPNGCLDPAGAAVGGEACYNSQWISDDPNVTYGTYDVYSNVDVWGLSATMSYQVSDTFEIKSITAYRDLDSEFARDGDGSPLQINATEDVFTYRQWSEELQFLGTAMDGRLNYIVGGFFFDEKGQNPNIVDFGFARFLSGGDIHNTSLAGFGQVTYELTDRVSLTGGIRYTDETKRFTPNQYIISTYTVPFFPPFLQFQPGDVLTTTDQQEAKANEWTPHVNLSFRPNDDAMVYASYSRGFKSGGFTQRIFPAIATPPSFEPETVDVVEGGFKLDTFDRRLRLNGSAYYTWYNDLQVTVPVGVAPTTQNAAKARIKGFELEATAVPVDNLLVSFAAGYTDAYYLELDGRVSPTITLDNNFPGTSKWTLNSSVSYDMAVGSDMILTPRVDWSYRSSYFFDAENLVGQEGYHLVNASLTLENETGGWSVSVFGKNIGGTDYYIHGEQIMDPAGFRMLSPSRGSEWGIRLEKSF</sequence>
<dbReference type="InterPro" id="IPR000531">
    <property type="entry name" value="Beta-barrel_TonB"/>
</dbReference>
<comment type="subcellular location">
    <subcellularLocation>
        <location evidence="1 11">Cell outer membrane</location>
        <topology evidence="1 11">Multi-pass membrane protein</topology>
    </subcellularLocation>
</comment>
<proteinExistence type="inferred from homology"/>
<keyword evidence="4" id="KW-0410">Iron transport</keyword>
<dbReference type="InterPro" id="IPR012910">
    <property type="entry name" value="Plug_dom"/>
</dbReference>
<evidence type="ECO:0000256" key="4">
    <source>
        <dbReference type="ARBA" id="ARBA00022496"/>
    </source>
</evidence>
<dbReference type="PROSITE" id="PS52016">
    <property type="entry name" value="TONB_DEPENDENT_REC_3"/>
    <property type="match status" value="1"/>
</dbReference>
<feature type="signal peptide" evidence="13">
    <location>
        <begin position="1"/>
        <end position="27"/>
    </location>
</feature>
<evidence type="ECO:0000256" key="6">
    <source>
        <dbReference type="ARBA" id="ARBA00023004"/>
    </source>
</evidence>
<evidence type="ECO:0000256" key="11">
    <source>
        <dbReference type="PROSITE-ProRule" id="PRU01360"/>
    </source>
</evidence>
<keyword evidence="2 11" id="KW-0813">Transport</keyword>
<comment type="caution">
    <text evidence="16">The sequence shown here is derived from an EMBL/GenBank/DDBJ whole genome shotgun (WGS) entry which is preliminary data.</text>
</comment>
<organism evidence="16 17">
    <name type="scientific">Kordiimonas pumila</name>
    <dbReference type="NCBI Taxonomy" id="2161677"/>
    <lineage>
        <taxon>Bacteria</taxon>
        <taxon>Pseudomonadati</taxon>
        <taxon>Pseudomonadota</taxon>
        <taxon>Alphaproteobacteria</taxon>
        <taxon>Kordiimonadales</taxon>
        <taxon>Kordiimonadaceae</taxon>
        <taxon>Kordiimonas</taxon>
    </lineage>
</organism>
<dbReference type="CDD" id="cd01347">
    <property type="entry name" value="ligand_gated_channel"/>
    <property type="match status" value="1"/>
</dbReference>
<keyword evidence="9 11" id="KW-0472">Membrane</keyword>
<keyword evidence="10 11" id="KW-0998">Cell outer membrane</keyword>
<dbReference type="Pfam" id="PF00593">
    <property type="entry name" value="TonB_dep_Rec_b-barrel"/>
    <property type="match status" value="1"/>
</dbReference>
<keyword evidence="7" id="KW-0406">Ion transport</keyword>
<dbReference type="Proteomes" id="UP001595444">
    <property type="component" value="Unassembled WGS sequence"/>
</dbReference>
<reference evidence="17" key="1">
    <citation type="journal article" date="2019" name="Int. J. Syst. Evol. Microbiol.">
        <title>The Global Catalogue of Microorganisms (GCM) 10K type strain sequencing project: providing services to taxonomists for standard genome sequencing and annotation.</title>
        <authorList>
            <consortium name="The Broad Institute Genomics Platform"/>
            <consortium name="The Broad Institute Genome Sequencing Center for Infectious Disease"/>
            <person name="Wu L."/>
            <person name="Ma J."/>
        </authorList>
    </citation>
    <scope>NUCLEOTIDE SEQUENCE [LARGE SCALE GENOMIC DNA]</scope>
    <source>
        <strain evidence="17">KCTC 62164</strain>
    </source>
</reference>
<dbReference type="Gene3D" id="2.40.170.20">
    <property type="entry name" value="TonB-dependent receptor, beta-barrel domain"/>
    <property type="match status" value="2"/>
</dbReference>
<gene>
    <name evidence="16" type="ORF">ACFOKA_08790</name>
</gene>
<keyword evidence="17" id="KW-1185">Reference proteome</keyword>
<comment type="similarity">
    <text evidence="11 12">Belongs to the TonB-dependent receptor family.</text>
</comment>
<name>A0ABV7D586_9PROT</name>
<evidence type="ECO:0000256" key="2">
    <source>
        <dbReference type="ARBA" id="ARBA00022448"/>
    </source>
</evidence>
<dbReference type="InterPro" id="IPR039426">
    <property type="entry name" value="TonB-dep_rcpt-like"/>
</dbReference>
<accession>A0ABV7D586</accession>
<keyword evidence="13" id="KW-0732">Signal</keyword>
<evidence type="ECO:0000256" key="12">
    <source>
        <dbReference type="RuleBase" id="RU003357"/>
    </source>
</evidence>
<evidence type="ECO:0000256" key="8">
    <source>
        <dbReference type="ARBA" id="ARBA00023077"/>
    </source>
</evidence>
<dbReference type="InterPro" id="IPR036942">
    <property type="entry name" value="Beta-barrel_TonB_sf"/>
</dbReference>
<dbReference type="EMBL" id="JBHRSL010000006">
    <property type="protein sequence ID" value="MFC3052001.1"/>
    <property type="molecule type" value="Genomic_DNA"/>
</dbReference>
<evidence type="ECO:0000256" key="13">
    <source>
        <dbReference type="SAM" id="SignalP"/>
    </source>
</evidence>
<evidence type="ECO:0000313" key="17">
    <source>
        <dbReference type="Proteomes" id="UP001595444"/>
    </source>
</evidence>
<protein>
    <submittedName>
        <fullName evidence="16">TonB-dependent receptor</fullName>
    </submittedName>
</protein>
<feature type="domain" description="TonB-dependent receptor-like beta-barrel" evidence="14">
    <location>
        <begin position="313"/>
        <end position="727"/>
    </location>
</feature>
<keyword evidence="6" id="KW-0408">Iron</keyword>
<keyword evidence="5 11" id="KW-0812">Transmembrane</keyword>
<dbReference type="PANTHER" id="PTHR32552:SF81">
    <property type="entry name" value="TONB-DEPENDENT OUTER MEMBRANE RECEPTOR"/>
    <property type="match status" value="1"/>
</dbReference>
<evidence type="ECO:0000256" key="9">
    <source>
        <dbReference type="ARBA" id="ARBA00023136"/>
    </source>
</evidence>
<dbReference type="SUPFAM" id="SSF56935">
    <property type="entry name" value="Porins"/>
    <property type="match status" value="1"/>
</dbReference>
<keyword evidence="8 12" id="KW-0798">TonB box</keyword>
<evidence type="ECO:0000259" key="15">
    <source>
        <dbReference type="Pfam" id="PF07715"/>
    </source>
</evidence>